<accession>A0A8J8F9Z1</accession>
<protein>
    <recommendedName>
        <fullName evidence="10">Recombinase family protein</fullName>
    </recommendedName>
</protein>
<dbReference type="PROSITE" id="PS00397">
    <property type="entry name" value="RECOMBINASES_1"/>
    <property type="match status" value="1"/>
</dbReference>
<evidence type="ECO:0000313" key="9">
    <source>
        <dbReference type="Proteomes" id="UP000598971"/>
    </source>
</evidence>
<dbReference type="Gene3D" id="3.40.50.1390">
    <property type="entry name" value="Resolvase, N-terminal catalytic domain"/>
    <property type="match status" value="1"/>
</dbReference>
<dbReference type="SMART" id="SM00857">
    <property type="entry name" value="Resolvase"/>
    <property type="match status" value="1"/>
</dbReference>
<dbReference type="Gene3D" id="3.90.1750.20">
    <property type="entry name" value="Putative Large Serine Recombinase, Chain B, Domain 2"/>
    <property type="match status" value="1"/>
</dbReference>
<dbReference type="Pfam" id="PF07508">
    <property type="entry name" value="Recombinase"/>
    <property type="match status" value="1"/>
</dbReference>
<evidence type="ECO:0000256" key="3">
    <source>
        <dbReference type="ARBA" id="ARBA00023172"/>
    </source>
</evidence>
<dbReference type="CDD" id="cd00338">
    <property type="entry name" value="Ser_Recombinase"/>
    <property type="match status" value="1"/>
</dbReference>
<evidence type="ECO:0000256" key="4">
    <source>
        <dbReference type="PIRSR" id="PIRSR606118-50"/>
    </source>
</evidence>
<dbReference type="InterPro" id="IPR036162">
    <property type="entry name" value="Resolvase-like_N_sf"/>
</dbReference>
<keyword evidence="1" id="KW-0229">DNA integration</keyword>
<organism evidence="8 9">
    <name type="scientific">Limnovirga soli</name>
    <dbReference type="NCBI Taxonomy" id="2656915"/>
    <lineage>
        <taxon>Bacteria</taxon>
        <taxon>Pseudomonadati</taxon>
        <taxon>Bacteroidota</taxon>
        <taxon>Chitinophagia</taxon>
        <taxon>Chitinophagales</taxon>
        <taxon>Chitinophagaceae</taxon>
        <taxon>Limnovirga</taxon>
    </lineage>
</organism>
<evidence type="ECO:0000256" key="2">
    <source>
        <dbReference type="ARBA" id="ARBA00023125"/>
    </source>
</evidence>
<dbReference type="PROSITE" id="PS51736">
    <property type="entry name" value="RECOMBINASES_3"/>
    <property type="match status" value="1"/>
</dbReference>
<sequence>MQSPIKKRAVLYCRVSTKEQVEEGNSLASQEKNCREYAIKNGFEVIATFIEQGESAKTANRTELQKLLTFCAVRKNNIHAVIAYKIDRISRNTDDYSQIRILLKRYGVEIKSTSEFFENTPAGRFMENIIANVAQFDNDVRTERSVGGMKDAMREGRYVWQAPIGYSNVRIHGKATITQNTLAPVIRQCFEEIAKNTNTAEDVRAMMIKKGLIQANGKPLTKSPFYRMLKNVVYKGVIQKFGEQHKGLFEPIVSEELFEQVQRVLRYGKRRNLHYLSENPDFPLRRFIQHPDGIKLTGGWAQGKTKKYPYYLFHKKPKVFKKSYLENWFMELLDQLKFNDDHFIKLKKYVHEHLELKNMDNKLQAEKLRKHITGLKEKQNMLIQKNLSGIISDAVLSQQLDDTERHLMQTTADLAQITHLPVNFDQIFLESKDVLQSPAKLWEMAPFQLKLKLQWFYFPKGIIFDGVESKTPEISFIFKAKKAILDNFSSEVTLRLSTLNSVRTPNNQNTFLEQCFSEHLALEFLQIVALKRSNTDTSLEIFKDDGG</sequence>
<dbReference type="InterPro" id="IPR006119">
    <property type="entry name" value="Resolv_N"/>
</dbReference>
<feature type="domain" description="Recombinase" evidence="7">
    <location>
        <begin position="163"/>
        <end position="271"/>
    </location>
</feature>
<reference evidence="8" key="1">
    <citation type="submission" date="2019-10" db="EMBL/GenBank/DDBJ databases">
        <title>Draft genome sequence of Panacibacter sp. KCS-6.</title>
        <authorList>
            <person name="Yim K.J."/>
        </authorList>
    </citation>
    <scope>NUCLEOTIDE SEQUENCE</scope>
    <source>
        <strain evidence="8">KCS-6</strain>
    </source>
</reference>
<gene>
    <name evidence="8" type="ORF">GD597_00295</name>
</gene>
<dbReference type="PANTHER" id="PTHR30461">
    <property type="entry name" value="DNA-INVERTASE FROM LAMBDOID PROPHAGE"/>
    <property type="match status" value="1"/>
</dbReference>
<evidence type="ECO:0000313" key="8">
    <source>
        <dbReference type="EMBL" id="NNV53875.1"/>
    </source>
</evidence>
<evidence type="ECO:0000256" key="5">
    <source>
        <dbReference type="PROSITE-ProRule" id="PRU10137"/>
    </source>
</evidence>
<dbReference type="GO" id="GO:0003677">
    <property type="term" value="F:DNA binding"/>
    <property type="evidence" value="ECO:0007669"/>
    <property type="project" value="UniProtKB-KW"/>
</dbReference>
<dbReference type="SUPFAM" id="SSF53041">
    <property type="entry name" value="Resolvase-like"/>
    <property type="match status" value="1"/>
</dbReference>
<keyword evidence="2" id="KW-0238">DNA-binding</keyword>
<dbReference type="EMBL" id="WHPF01000001">
    <property type="protein sequence ID" value="NNV53875.1"/>
    <property type="molecule type" value="Genomic_DNA"/>
</dbReference>
<proteinExistence type="predicted"/>
<dbReference type="GO" id="GO:0015074">
    <property type="term" value="P:DNA integration"/>
    <property type="evidence" value="ECO:0007669"/>
    <property type="project" value="UniProtKB-KW"/>
</dbReference>
<dbReference type="Proteomes" id="UP000598971">
    <property type="component" value="Unassembled WGS sequence"/>
</dbReference>
<dbReference type="PANTHER" id="PTHR30461:SF23">
    <property type="entry name" value="DNA RECOMBINASE-RELATED"/>
    <property type="match status" value="1"/>
</dbReference>
<dbReference type="InterPro" id="IPR050639">
    <property type="entry name" value="SSR_resolvase"/>
</dbReference>
<name>A0A8J8F9Z1_9BACT</name>
<dbReference type="RefSeq" id="WP_171605793.1">
    <property type="nucleotide sequence ID" value="NZ_WHPF01000001.1"/>
</dbReference>
<evidence type="ECO:0000256" key="1">
    <source>
        <dbReference type="ARBA" id="ARBA00022908"/>
    </source>
</evidence>
<dbReference type="GO" id="GO:0000150">
    <property type="term" value="F:DNA strand exchange activity"/>
    <property type="evidence" value="ECO:0007669"/>
    <property type="project" value="InterPro"/>
</dbReference>
<comment type="caution">
    <text evidence="8">The sequence shown here is derived from an EMBL/GenBank/DDBJ whole genome shotgun (WGS) entry which is preliminary data.</text>
</comment>
<feature type="domain" description="Resolvase/invertase-type recombinase catalytic" evidence="6">
    <location>
        <begin position="8"/>
        <end position="156"/>
    </location>
</feature>
<evidence type="ECO:0000259" key="6">
    <source>
        <dbReference type="PROSITE" id="PS51736"/>
    </source>
</evidence>
<dbReference type="PROSITE" id="PS51737">
    <property type="entry name" value="RECOMBINASE_DNA_BIND"/>
    <property type="match status" value="1"/>
</dbReference>
<dbReference type="Pfam" id="PF00239">
    <property type="entry name" value="Resolvase"/>
    <property type="match status" value="1"/>
</dbReference>
<evidence type="ECO:0008006" key="10">
    <source>
        <dbReference type="Google" id="ProtNLM"/>
    </source>
</evidence>
<dbReference type="InterPro" id="IPR011109">
    <property type="entry name" value="DNA_bind_recombinase_dom"/>
</dbReference>
<keyword evidence="3" id="KW-0233">DNA recombination</keyword>
<keyword evidence="9" id="KW-1185">Reference proteome</keyword>
<feature type="active site" description="O-(5'-phospho-DNA)-serine intermediate" evidence="4 5">
    <location>
        <position position="16"/>
    </location>
</feature>
<dbReference type="InterPro" id="IPR006118">
    <property type="entry name" value="Recombinase_CS"/>
</dbReference>
<evidence type="ECO:0000259" key="7">
    <source>
        <dbReference type="PROSITE" id="PS51737"/>
    </source>
</evidence>
<dbReference type="AlphaFoldDB" id="A0A8J8F9Z1"/>
<dbReference type="InterPro" id="IPR038109">
    <property type="entry name" value="DNA_bind_recomb_sf"/>
</dbReference>